<dbReference type="InterPro" id="IPR003734">
    <property type="entry name" value="DUF155"/>
</dbReference>
<organism evidence="5 6">
    <name type="scientific">Chlorella ohadii</name>
    <dbReference type="NCBI Taxonomy" id="2649997"/>
    <lineage>
        <taxon>Eukaryota</taxon>
        <taxon>Viridiplantae</taxon>
        <taxon>Chlorophyta</taxon>
        <taxon>core chlorophytes</taxon>
        <taxon>Trebouxiophyceae</taxon>
        <taxon>Chlorellales</taxon>
        <taxon>Chlorellaceae</taxon>
        <taxon>Chlorella clade</taxon>
        <taxon>Chlorella</taxon>
    </lineage>
</organism>
<evidence type="ECO:0000256" key="1">
    <source>
        <dbReference type="ARBA" id="ARBA00008306"/>
    </source>
</evidence>
<comment type="caution">
    <text evidence="5">The sequence shown here is derived from an EMBL/GenBank/DDBJ whole genome shotgun (WGS) entry which is preliminary data.</text>
</comment>
<sequence length="436" mass="47654">MSGSGGGGGPPRRRSLDRPIPIPLLPGHSAASGSQSYPDDEAGLLRKLLNRRRQSSAGTLPQQQPLSSAQLRRNRDKLVALLEEGQYSLVEEAGSLGAPSPVPSPITQGLPGDDELLPPQVEESPAYPIGRITIHCTAASYDIKGLREQLEQGGYMCTQFPEALYSRYMRRSGQVTGEIFFFEFGVACFWDLSPTQELKILRQSLQQYEEGKLPTAKVESDTFAFRHVPYSKPSIQNDLITLPTNMVDAHLMKLSISFALAQSTKLSVLEERALTIAAATRNLPMQLAQEGKVAVKSRAVAKLMGRVFIEQAALNLLGSVLDTPDFFWEPGVGDNMQSVYDKVFDYLEMNDRIEILNSRLQVLHELLDMLRLQGQAQHSDFLEIIIILLICVDCLILLFTLAALLGWVGPGGGSIHNQLAGTRWGASLAALLGGGS</sequence>
<dbReference type="Pfam" id="PF02582">
    <property type="entry name" value="DUF155"/>
    <property type="match status" value="1"/>
</dbReference>
<keyword evidence="3" id="KW-0812">Transmembrane</keyword>
<dbReference type="AlphaFoldDB" id="A0AAD5E1K8"/>
<evidence type="ECO:0000313" key="5">
    <source>
        <dbReference type="EMBL" id="KAI7844574.1"/>
    </source>
</evidence>
<accession>A0AAD5E1K8</accession>
<gene>
    <name evidence="5" type="ORF">COHA_001932</name>
</gene>
<name>A0AAD5E1K8_9CHLO</name>
<feature type="compositionally biased region" description="Gly residues" evidence="2">
    <location>
        <begin position="1"/>
        <end position="10"/>
    </location>
</feature>
<reference evidence="5" key="1">
    <citation type="submission" date="2020-11" db="EMBL/GenBank/DDBJ databases">
        <title>Chlorella ohadii genome sequencing and assembly.</title>
        <authorList>
            <person name="Murik O."/>
            <person name="Treves H."/>
            <person name="Kedem I."/>
            <person name="Shotland Y."/>
            <person name="Kaplan A."/>
        </authorList>
    </citation>
    <scope>NUCLEOTIDE SEQUENCE</scope>
    <source>
        <strain evidence="5">1</strain>
    </source>
</reference>
<proteinExistence type="inferred from homology"/>
<keyword evidence="6" id="KW-1185">Reference proteome</keyword>
<dbReference type="InterPro" id="IPR051624">
    <property type="entry name" value="RMD1/Sad1-interacting"/>
</dbReference>
<evidence type="ECO:0000313" key="6">
    <source>
        <dbReference type="Proteomes" id="UP001205105"/>
    </source>
</evidence>
<dbReference type="EMBL" id="JADXDR010000027">
    <property type="protein sequence ID" value="KAI7844574.1"/>
    <property type="molecule type" value="Genomic_DNA"/>
</dbReference>
<dbReference type="PANTHER" id="PTHR16255:SF1">
    <property type="entry name" value="REQUIRED FOR MEIOTIC NUCLEAR DIVISION PROTEIN 1 HOMOLOG"/>
    <property type="match status" value="1"/>
</dbReference>
<comment type="similarity">
    <text evidence="1">Belongs to the RMD1/sif2 family.</text>
</comment>
<feature type="transmembrane region" description="Helical" evidence="3">
    <location>
        <begin position="384"/>
        <end position="408"/>
    </location>
</feature>
<evidence type="ECO:0000259" key="4">
    <source>
        <dbReference type="Pfam" id="PF02582"/>
    </source>
</evidence>
<dbReference type="Proteomes" id="UP001205105">
    <property type="component" value="Unassembled WGS sequence"/>
</dbReference>
<feature type="domain" description="DUF155" evidence="4">
    <location>
        <begin position="179"/>
        <end position="357"/>
    </location>
</feature>
<dbReference type="GO" id="GO:0005739">
    <property type="term" value="C:mitochondrion"/>
    <property type="evidence" value="ECO:0007669"/>
    <property type="project" value="UniProtKB-ARBA"/>
</dbReference>
<protein>
    <recommendedName>
        <fullName evidence="4">DUF155 domain-containing protein</fullName>
    </recommendedName>
</protein>
<feature type="region of interest" description="Disordered" evidence="2">
    <location>
        <begin position="1"/>
        <end position="43"/>
    </location>
</feature>
<keyword evidence="3" id="KW-1133">Transmembrane helix</keyword>
<keyword evidence="3" id="KW-0472">Membrane</keyword>
<evidence type="ECO:0000256" key="3">
    <source>
        <dbReference type="SAM" id="Phobius"/>
    </source>
</evidence>
<dbReference type="PANTHER" id="PTHR16255">
    <property type="entry name" value="REQUIRED FOR MEIOTIC NUCLEAR DIVISION PROTEIN 1 HOMOLOG"/>
    <property type="match status" value="1"/>
</dbReference>
<evidence type="ECO:0000256" key="2">
    <source>
        <dbReference type="SAM" id="MobiDB-lite"/>
    </source>
</evidence>